<comment type="caution">
    <text evidence="2">The sequence shown here is derived from an EMBL/GenBank/DDBJ whole genome shotgun (WGS) entry which is preliminary data.</text>
</comment>
<sequence>MYAPLLAHDPAANSVLPTKGPLDYIKRVTSRILTRPTTEKDRRDQQVSGQGHQQAIGGDHPKNLLEQEDDKSVNVNQPEVDFHDVGHEQTIGHCEIVKRIVHQSDFLLSRPGHCVDNPKDFITHKSSEELGCSA</sequence>
<evidence type="ECO:0000313" key="2">
    <source>
        <dbReference type="EMBL" id="MCL7035788.1"/>
    </source>
</evidence>
<dbReference type="AlphaFoldDB" id="A0AA41SKK9"/>
<accession>A0AA41SKK9</accession>
<keyword evidence="3" id="KW-1185">Reference proteome</keyword>
<gene>
    <name evidence="2" type="ORF">MKW94_001467</name>
</gene>
<evidence type="ECO:0000256" key="1">
    <source>
        <dbReference type="SAM" id="MobiDB-lite"/>
    </source>
</evidence>
<proteinExistence type="predicted"/>
<dbReference type="Proteomes" id="UP001177140">
    <property type="component" value="Unassembled WGS sequence"/>
</dbReference>
<name>A0AA41SKK9_PAPNU</name>
<protein>
    <submittedName>
        <fullName evidence="2">Uncharacterized protein</fullName>
    </submittedName>
</protein>
<feature type="region of interest" description="Disordered" evidence="1">
    <location>
        <begin position="33"/>
        <end position="74"/>
    </location>
</feature>
<organism evidence="2 3">
    <name type="scientific">Papaver nudicaule</name>
    <name type="common">Iceland poppy</name>
    <dbReference type="NCBI Taxonomy" id="74823"/>
    <lineage>
        <taxon>Eukaryota</taxon>
        <taxon>Viridiplantae</taxon>
        <taxon>Streptophyta</taxon>
        <taxon>Embryophyta</taxon>
        <taxon>Tracheophyta</taxon>
        <taxon>Spermatophyta</taxon>
        <taxon>Magnoliopsida</taxon>
        <taxon>Ranunculales</taxon>
        <taxon>Papaveraceae</taxon>
        <taxon>Papaveroideae</taxon>
        <taxon>Papaver</taxon>
    </lineage>
</organism>
<dbReference type="EMBL" id="JAJJMA010160793">
    <property type="protein sequence ID" value="MCL7035788.1"/>
    <property type="molecule type" value="Genomic_DNA"/>
</dbReference>
<evidence type="ECO:0000313" key="3">
    <source>
        <dbReference type="Proteomes" id="UP001177140"/>
    </source>
</evidence>
<reference evidence="2" key="1">
    <citation type="submission" date="2022-03" db="EMBL/GenBank/DDBJ databases">
        <title>A functionally conserved STORR gene fusion in Papaver species that diverged 16.8 million years ago.</title>
        <authorList>
            <person name="Catania T."/>
        </authorList>
    </citation>
    <scope>NUCLEOTIDE SEQUENCE</scope>
    <source>
        <strain evidence="2">S-191538</strain>
    </source>
</reference>